<evidence type="ECO:0000313" key="3">
    <source>
        <dbReference type="Proteomes" id="UP001274830"/>
    </source>
</evidence>
<organism evidence="2 3">
    <name type="scientific">Recurvomyces mirabilis</name>
    <dbReference type="NCBI Taxonomy" id="574656"/>
    <lineage>
        <taxon>Eukaryota</taxon>
        <taxon>Fungi</taxon>
        <taxon>Dikarya</taxon>
        <taxon>Ascomycota</taxon>
        <taxon>Pezizomycotina</taxon>
        <taxon>Dothideomycetes</taxon>
        <taxon>Dothideomycetidae</taxon>
        <taxon>Mycosphaerellales</taxon>
        <taxon>Teratosphaeriaceae</taxon>
        <taxon>Recurvomyces</taxon>
    </lineage>
</organism>
<keyword evidence="1" id="KW-1133">Transmembrane helix</keyword>
<gene>
    <name evidence="2" type="ORF">LTR78_003305</name>
</gene>
<evidence type="ECO:0000256" key="1">
    <source>
        <dbReference type="SAM" id="Phobius"/>
    </source>
</evidence>
<keyword evidence="3" id="KW-1185">Reference proteome</keyword>
<keyword evidence="1" id="KW-0812">Transmembrane</keyword>
<dbReference type="AlphaFoldDB" id="A0AAE0WS79"/>
<name>A0AAE0WS79_9PEZI</name>
<accession>A0AAE0WS79</accession>
<feature type="transmembrane region" description="Helical" evidence="1">
    <location>
        <begin position="30"/>
        <end position="52"/>
    </location>
</feature>
<comment type="caution">
    <text evidence="2">The sequence shown here is derived from an EMBL/GenBank/DDBJ whole genome shotgun (WGS) entry which is preliminary data.</text>
</comment>
<keyword evidence="1" id="KW-0472">Membrane</keyword>
<dbReference type="EMBL" id="JAUTXT010000008">
    <property type="protein sequence ID" value="KAK3677100.1"/>
    <property type="molecule type" value="Genomic_DNA"/>
</dbReference>
<proteinExistence type="predicted"/>
<dbReference type="Proteomes" id="UP001274830">
    <property type="component" value="Unassembled WGS sequence"/>
</dbReference>
<reference evidence="2" key="1">
    <citation type="submission" date="2023-07" db="EMBL/GenBank/DDBJ databases">
        <title>Black Yeasts Isolated from many extreme environments.</title>
        <authorList>
            <person name="Coleine C."/>
            <person name="Stajich J.E."/>
            <person name="Selbmann L."/>
        </authorList>
    </citation>
    <scope>NUCLEOTIDE SEQUENCE</scope>
    <source>
        <strain evidence="2">CCFEE 5485</strain>
    </source>
</reference>
<protein>
    <submittedName>
        <fullName evidence="2">Uncharacterized protein</fullName>
    </submittedName>
</protein>
<sequence>MRGNDDQEPFLPSVEEVLLPRHSTLATTAYFAWNLIATASILLSIILTANILSSPKTPTQRTEEISSSEAIENNYLANRDLPLKQLRFSGSLKYHDDGSLYLDRPSKGPEYVGNTTAVSHAWEMFESARQHKLLSLTHRKLTEKGCTVMKTEISLPYLTHFISYIAW</sequence>
<evidence type="ECO:0000313" key="2">
    <source>
        <dbReference type="EMBL" id="KAK3677100.1"/>
    </source>
</evidence>